<dbReference type="InterPro" id="IPR003583">
    <property type="entry name" value="Hlx-hairpin-Hlx_DNA-bd_motif"/>
</dbReference>
<keyword evidence="1 6" id="KW-0963">Cytoplasm</keyword>
<accession>A0A2S0VWJ7</accession>
<sequence>MIVRLTGVVIEKTPPQCVLEVNGVGYEVNLPMTSFYNLPQDDSATTLFMHQVFREDSQALYGFHAKFERDLFRELLKANGVGPKLALAILSAMSGEDFIWAVNQADISRIVKVPGVGKKTAERLLLEMSDRLKNWRDIPATPTADSQASNMDMVLEPATNPVNDAVDALIALGYKANQAETTVKKVAKVGMTSEAIIKDALKAML</sequence>
<comment type="similarity">
    <text evidence="6">Belongs to the RuvA family.</text>
</comment>
<organism evidence="8 9">
    <name type="scientific">Saccharobesus litoralis</name>
    <dbReference type="NCBI Taxonomy" id="2172099"/>
    <lineage>
        <taxon>Bacteria</taxon>
        <taxon>Pseudomonadati</taxon>
        <taxon>Pseudomonadota</taxon>
        <taxon>Gammaproteobacteria</taxon>
        <taxon>Alteromonadales</taxon>
        <taxon>Alteromonadaceae</taxon>
        <taxon>Saccharobesus</taxon>
    </lineage>
</organism>
<dbReference type="CDD" id="cd14332">
    <property type="entry name" value="UBA_RuvA_C"/>
    <property type="match status" value="1"/>
</dbReference>
<dbReference type="GO" id="GO:0005524">
    <property type="term" value="F:ATP binding"/>
    <property type="evidence" value="ECO:0007669"/>
    <property type="project" value="InterPro"/>
</dbReference>
<dbReference type="GO" id="GO:0009378">
    <property type="term" value="F:four-way junction helicase activity"/>
    <property type="evidence" value="ECO:0007669"/>
    <property type="project" value="InterPro"/>
</dbReference>
<evidence type="ECO:0000256" key="3">
    <source>
        <dbReference type="ARBA" id="ARBA00023125"/>
    </source>
</evidence>
<evidence type="ECO:0000256" key="5">
    <source>
        <dbReference type="ARBA" id="ARBA00023204"/>
    </source>
</evidence>
<feature type="region of interest" description="Domain III" evidence="6">
    <location>
        <begin position="159"/>
        <end position="205"/>
    </location>
</feature>
<dbReference type="GO" id="GO:0009379">
    <property type="term" value="C:Holliday junction helicase complex"/>
    <property type="evidence" value="ECO:0007669"/>
    <property type="project" value="InterPro"/>
</dbReference>
<feature type="domain" description="Helix-hairpin-helix DNA-binding motif class 1" evidence="7">
    <location>
        <begin position="108"/>
        <end position="127"/>
    </location>
</feature>
<dbReference type="InterPro" id="IPR012340">
    <property type="entry name" value="NA-bd_OB-fold"/>
</dbReference>
<dbReference type="GO" id="GO:0000400">
    <property type="term" value="F:four-way junction DNA binding"/>
    <property type="evidence" value="ECO:0007669"/>
    <property type="project" value="UniProtKB-UniRule"/>
</dbReference>
<dbReference type="GO" id="GO:0006281">
    <property type="term" value="P:DNA repair"/>
    <property type="evidence" value="ECO:0007669"/>
    <property type="project" value="UniProtKB-UniRule"/>
</dbReference>
<dbReference type="RefSeq" id="WP_108604619.1">
    <property type="nucleotide sequence ID" value="NZ_CP026604.1"/>
</dbReference>
<comment type="subunit">
    <text evidence="6">Homotetramer. Forms an RuvA(8)-RuvB(12)-Holliday junction (HJ) complex. HJ DNA is sandwiched between 2 RuvA tetramers; dsDNA enters through RuvA and exits via RuvB. An RuvB hexamer assembles on each DNA strand where it exits the tetramer. Each RuvB hexamer is contacted by two RuvA subunits (via domain III) on 2 adjacent RuvB subunits; this complex drives branch migration. In the full resolvosome a probable DNA-RuvA(4)-RuvB(12)-RuvC(2) complex forms which resolves the HJ.</text>
</comment>
<gene>
    <name evidence="6" type="primary">ruvA</name>
    <name evidence="8" type="ORF">C2869_20130</name>
</gene>
<comment type="caution">
    <text evidence="6">Lacks conserved residue(s) required for the propagation of feature annotation.</text>
</comment>
<dbReference type="SMART" id="SM00278">
    <property type="entry name" value="HhH1"/>
    <property type="match status" value="2"/>
</dbReference>
<name>A0A2S0VWJ7_9ALTE</name>
<protein>
    <recommendedName>
        <fullName evidence="6">Holliday junction branch migration complex subunit RuvA</fullName>
    </recommendedName>
</protein>
<evidence type="ECO:0000313" key="8">
    <source>
        <dbReference type="EMBL" id="AWB68565.1"/>
    </source>
</evidence>
<dbReference type="Proteomes" id="UP000244441">
    <property type="component" value="Chromosome"/>
</dbReference>
<dbReference type="GO" id="GO:0005737">
    <property type="term" value="C:cytoplasm"/>
    <property type="evidence" value="ECO:0007669"/>
    <property type="project" value="UniProtKB-SubCell"/>
</dbReference>
<feature type="domain" description="Helix-hairpin-helix DNA-binding motif class 1" evidence="7">
    <location>
        <begin position="73"/>
        <end position="92"/>
    </location>
</feature>
<dbReference type="GO" id="GO:0006310">
    <property type="term" value="P:DNA recombination"/>
    <property type="evidence" value="ECO:0007669"/>
    <property type="project" value="UniProtKB-UniRule"/>
</dbReference>
<keyword evidence="5 6" id="KW-0234">DNA repair</keyword>
<evidence type="ECO:0000256" key="4">
    <source>
        <dbReference type="ARBA" id="ARBA00023172"/>
    </source>
</evidence>
<dbReference type="SUPFAM" id="SSF46929">
    <property type="entry name" value="DNA helicase RuvA subunit, C-terminal domain"/>
    <property type="match status" value="1"/>
</dbReference>
<evidence type="ECO:0000259" key="7">
    <source>
        <dbReference type="SMART" id="SM00278"/>
    </source>
</evidence>
<keyword evidence="2 6" id="KW-0227">DNA damage</keyword>
<evidence type="ECO:0000313" key="9">
    <source>
        <dbReference type="Proteomes" id="UP000244441"/>
    </source>
</evidence>
<keyword evidence="3 6" id="KW-0238">DNA-binding</keyword>
<comment type="function">
    <text evidence="6">The RuvA-RuvB-RuvC complex processes Holliday junction (HJ) DNA during genetic recombination and DNA repair, while the RuvA-RuvB complex plays an important role in the rescue of blocked DNA replication forks via replication fork reversal (RFR). RuvA specifically binds to HJ cruciform DNA, conferring on it an open structure. The RuvB hexamer acts as an ATP-dependent pump, pulling dsDNA into and through the RuvAB complex. HJ branch migration allows RuvC to scan DNA until it finds its consensus sequence, where it cleaves and resolves the cruciform DNA.</text>
</comment>
<proteinExistence type="inferred from homology"/>
<dbReference type="SUPFAM" id="SSF50249">
    <property type="entry name" value="Nucleic acid-binding proteins"/>
    <property type="match status" value="1"/>
</dbReference>
<dbReference type="InterPro" id="IPR000085">
    <property type="entry name" value="RuvA"/>
</dbReference>
<dbReference type="Gene3D" id="1.10.8.10">
    <property type="entry name" value="DNA helicase RuvA subunit, C-terminal domain"/>
    <property type="match status" value="1"/>
</dbReference>
<dbReference type="KEGG" id="cate:C2869_20130"/>
<dbReference type="NCBIfam" id="TIGR00084">
    <property type="entry name" value="ruvA"/>
    <property type="match status" value="1"/>
</dbReference>
<dbReference type="Gene3D" id="1.10.150.20">
    <property type="entry name" value="5' to 3' exonuclease, C-terminal subdomain"/>
    <property type="match status" value="1"/>
</dbReference>
<dbReference type="Gene3D" id="2.40.50.140">
    <property type="entry name" value="Nucleic acid-binding proteins"/>
    <property type="match status" value="1"/>
</dbReference>
<dbReference type="InterPro" id="IPR011114">
    <property type="entry name" value="RuvA_C"/>
</dbReference>
<dbReference type="GO" id="GO:0048476">
    <property type="term" value="C:Holliday junction resolvase complex"/>
    <property type="evidence" value="ECO:0007669"/>
    <property type="project" value="UniProtKB-UniRule"/>
</dbReference>
<comment type="domain">
    <text evidence="6">Has three domains with a flexible linker between the domains II and III and assumes an 'L' shape. Domain III is highly mobile and contacts RuvB.</text>
</comment>
<dbReference type="Pfam" id="PF14520">
    <property type="entry name" value="HHH_5"/>
    <property type="match status" value="1"/>
</dbReference>
<evidence type="ECO:0000256" key="2">
    <source>
        <dbReference type="ARBA" id="ARBA00022763"/>
    </source>
</evidence>
<dbReference type="SUPFAM" id="SSF47781">
    <property type="entry name" value="RuvA domain 2-like"/>
    <property type="match status" value="1"/>
</dbReference>
<comment type="subcellular location">
    <subcellularLocation>
        <location evidence="6">Cytoplasm</location>
    </subcellularLocation>
</comment>
<keyword evidence="4 6" id="KW-0233">DNA recombination</keyword>
<dbReference type="AlphaFoldDB" id="A0A2S0VWJ7"/>
<dbReference type="InterPro" id="IPR036267">
    <property type="entry name" value="RuvA_C_sf"/>
</dbReference>
<keyword evidence="9" id="KW-1185">Reference proteome</keyword>
<evidence type="ECO:0000256" key="6">
    <source>
        <dbReference type="HAMAP-Rule" id="MF_00031"/>
    </source>
</evidence>
<feature type="region of interest" description="Domain II" evidence="6">
    <location>
        <begin position="65"/>
        <end position="142"/>
    </location>
</feature>
<dbReference type="Pfam" id="PF01330">
    <property type="entry name" value="RuvA_N"/>
    <property type="match status" value="1"/>
</dbReference>
<dbReference type="InterPro" id="IPR010994">
    <property type="entry name" value="RuvA_2-like"/>
</dbReference>
<reference evidence="8 9" key="1">
    <citation type="submission" date="2018-01" db="EMBL/GenBank/DDBJ databases">
        <title>Genome sequence of a Cantenovulum-like bacteria.</title>
        <authorList>
            <person name="Tan W.R."/>
            <person name="Lau N.-S."/>
            <person name="Go F."/>
            <person name="Amirul A.-A.A."/>
        </authorList>
    </citation>
    <scope>NUCLEOTIDE SEQUENCE [LARGE SCALE GENOMIC DNA]</scope>
    <source>
        <strain evidence="8 9">CCB-QB4</strain>
    </source>
</reference>
<evidence type="ECO:0000256" key="1">
    <source>
        <dbReference type="ARBA" id="ARBA00022490"/>
    </source>
</evidence>
<dbReference type="HAMAP" id="MF_00031">
    <property type="entry name" value="DNA_HJ_migration_RuvA"/>
    <property type="match status" value="1"/>
</dbReference>
<dbReference type="InterPro" id="IPR013849">
    <property type="entry name" value="DNA_helicase_Holl-junc_RuvA_I"/>
</dbReference>
<feature type="region of interest" description="Domain I" evidence="6">
    <location>
        <begin position="1"/>
        <end position="64"/>
    </location>
</feature>
<dbReference type="OrthoDB" id="5293449at2"/>
<dbReference type="Pfam" id="PF07499">
    <property type="entry name" value="RuvA_C"/>
    <property type="match status" value="1"/>
</dbReference>
<dbReference type="EMBL" id="CP026604">
    <property type="protein sequence ID" value="AWB68565.1"/>
    <property type="molecule type" value="Genomic_DNA"/>
</dbReference>